<feature type="compositionally biased region" description="Polar residues" evidence="6">
    <location>
        <begin position="105"/>
        <end position="124"/>
    </location>
</feature>
<evidence type="ECO:0000256" key="1">
    <source>
        <dbReference type="ARBA" id="ARBA00004123"/>
    </source>
</evidence>
<dbReference type="EMBL" id="KN716260">
    <property type="protein sequence ID" value="KJH48674.1"/>
    <property type="molecule type" value="Genomic_DNA"/>
</dbReference>
<dbReference type="GO" id="GO:0035267">
    <property type="term" value="C:NuA4 histone acetyltransferase complex"/>
    <property type="evidence" value="ECO:0007669"/>
    <property type="project" value="TreeGrafter"/>
</dbReference>
<dbReference type="Proteomes" id="UP000053766">
    <property type="component" value="Unassembled WGS sequence"/>
</dbReference>
<dbReference type="Pfam" id="PF05712">
    <property type="entry name" value="MRG"/>
    <property type="match status" value="1"/>
</dbReference>
<evidence type="ECO:0000256" key="6">
    <source>
        <dbReference type="SAM" id="MobiDB-lite"/>
    </source>
</evidence>
<evidence type="ECO:0000256" key="4">
    <source>
        <dbReference type="ARBA" id="ARBA00023163"/>
    </source>
</evidence>
<dbReference type="InterPro" id="IPR008676">
    <property type="entry name" value="MRG"/>
</dbReference>
<feature type="domain" description="MSL3 chromodomain-like" evidence="8">
    <location>
        <begin position="9"/>
        <end position="57"/>
    </location>
</feature>
<organism evidence="9 10">
    <name type="scientific">Dictyocaulus viviparus</name>
    <name type="common">Bovine lungworm</name>
    <dbReference type="NCBI Taxonomy" id="29172"/>
    <lineage>
        <taxon>Eukaryota</taxon>
        <taxon>Metazoa</taxon>
        <taxon>Ecdysozoa</taxon>
        <taxon>Nematoda</taxon>
        <taxon>Chromadorea</taxon>
        <taxon>Rhabditida</taxon>
        <taxon>Rhabditina</taxon>
        <taxon>Rhabditomorpha</taxon>
        <taxon>Strongyloidea</taxon>
        <taxon>Metastrongylidae</taxon>
        <taxon>Dictyocaulus</taxon>
    </lineage>
</organism>
<dbReference type="InterPro" id="IPR053820">
    <property type="entry name" value="MSL3_chromo-like"/>
</dbReference>
<protein>
    <submittedName>
        <fullName evidence="9">Uncharacterized protein</fullName>
    </submittedName>
</protein>
<proteinExistence type="predicted"/>
<evidence type="ECO:0000259" key="8">
    <source>
        <dbReference type="Pfam" id="PF22732"/>
    </source>
</evidence>
<evidence type="ECO:0000256" key="5">
    <source>
        <dbReference type="ARBA" id="ARBA00023242"/>
    </source>
</evidence>
<keyword evidence="3" id="KW-0805">Transcription regulation</keyword>
<keyword evidence="4" id="KW-0804">Transcription</keyword>
<dbReference type="InterPro" id="IPR026541">
    <property type="entry name" value="MRG_dom"/>
</dbReference>
<dbReference type="InterPro" id="IPR016197">
    <property type="entry name" value="Chromo-like_dom_sf"/>
</dbReference>
<feature type="compositionally biased region" description="Basic and acidic residues" evidence="6">
    <location>
        <begin position="137"/>
        <end position="151"/>
    </location>
</feature>
<dbReference type="Gene3D" id="1.10.274.30">
    <property type="entry name" value="MRG domain"/>
    <property type="match status" value="1"/>
</dbReference>
<keyword evidence="2" id="KW-0156">Chromatin regulator</keyword>
<dbReference type="GO" id="GO:0006355">
    <property type="term" value="P:regulation of DNA-templated transcription"/>
    <property type="evidence" value="ECO:0007669"/>
    <property type="project" value="InterPro"/>
</dbReference>
<reference evidence="10" key="2">
    <citation type="journal article" date="2016" name="Sci. Rep.">
        <title>Dictyocaulus viviparus genome, variome and transcriptome elucidate lungworm biology and support future intervention.</title>
        <authorList>
            <person name="McNulty S.N."/>
            <person name="Strube C."/>
            <person name="Rosa B.A."/>
            <person name="Martin J.C."/>
            <person name="Tyagi R."/>
            <person name="Choi Y.J."/>
            <person name="Wang Q."/>
            <person name="Hallsworth Pepin K."/>
            <person name="Zhang X."/>
            <person name="Ozersky P."/>
            <person name="Wilson R.K."/>
            <person name="Sternberg P.W."/>
            <person name="Gasser R.B."/>
            <person name="Mitreva M."/>
        </authorList>
    </citation>
    <scope>NUCLEOTIDE SEQUENCE [LARGE SCALE GENOMIC DNA]</scope>
    <source>
        <strain evidence="10">HannoverDv2000</strain>
    </source>
</reference>
<dbReference type="InterPro" id="IPR038217">
    <property type="entry name" value="MRG_C_sf"/>
</dbReference>
<evidence type="ECO:0000259" key="7">
    <source>
        <dbReference type="Pfam" id="PF05712"/>
    </source>
</evidence>
<dbReference type="Gene3D" id="2.30.30.140">
    <property type="match status" value="1"/>
</dbReference>
<feature type="domain" description="MRG" evidence="7">
    <location>
        <begin position="169"/>
        <end position="372"/>
    </location>
</feature>
<evidence type="ECO:0000313" key="10">
    <source>
        <dbReference type="Proteomes" id="UP000053766"/>
    </source>
</evidence>
<dbReference type="AlphaFoldDB" id="A0A0D8XY51"/>
<accession>A0A0D8XY51</accession>
<dbReference type="PROSITE" id="PS51640">
    <property type="entry name" value="MRG"/>
    <property type="match status" value="1"/>
</dbReference>
<dbReference type="Pfam" id="PF22732">
    <property type="entry name" value="MSL3_chromo-like"/>
    <property type="match status" value="1"/>
</dbReference>
<evidence type="ECO:0000313" key="9">
    <source>
        <dbReference type="EMBL" id="KJH48674.1"/>
    </source>
</evidence>
<feature type="region of interest" description="Disordered" evidence="6">
    <location>
        <begin position="78"/>
        <end position="151"/>
    </location>
</feature>
<dbReference type="GO" id="GO:0006325">
    <property type="term" value="P:chromatin organization"/>
    <property type="evidence" value="ECO:0007669"/>
    <property type="project" value="UniProtKB-KW"/>
</dbReference>
<keyword evidence="10" id="KW-1185">Reference proteome</keyword>
<evidence type="ECO:0000256" key="2">
    <source>
        <dbReference type="ARBA" id="ARBA00022853"/>
    </source>
</evidence>
<keyword evidence="5" id="KW-0539">Nucleus</keyword>
<name>A0A0D8XY51_DICVI</name>
<dbReference type="GO" id="GO:0005634">
    <property type="term" value="C:nucleus"/>
    <property type="evidence" value="ECO:0007669"/>
    <property type="project" value="UniProtKB-SubCell"/>
</dbReference>
<sequence length="393" mass="44782">MPPKKDFRYEVNDRVLCKHGLFFYEAKIIEIEEEDGEMVYTVHYQGWHKRYDERIRQLHCSEMFLPLTDANIAKAKADIQEASSTKTKRKKQKVEDDEARKSETGSRGSTPSDRAGSSSHAPSTHSDRRPTSSKLSDTVKKASDDSGDKRVADYQLGPEIDAQLELLGDLPRPIKKILVDDYDAIVNQGKLTKLPARVTVYDIVQKYIDFSNKLYGNATAIDIEMHGITRVDGVNSLRATAEGLRDYFDIVLGYQLLYKFEKPQYLALSKTEEANYEKDLKAMQESCSKKTRKPARDAKPLLPQSAFSQLSEGGPLRPAMLRPSKFYGLAHMLRMFVKLPALLRMTCWDEDEILMRIACIHDFIAFLRQNAPFIWSMDLDYKLAGAEYAKTVS</sequence>
<evidence type="ECO:0000256" key="3">
    <source>
        <dbReference type="ARBA" id="ARBA00023015"/>
    </source>
</evidence>
<dbReference type="OrthoDB" id="124855at2759"/>
<dbReference type="STRING" id="29172.A0A0D8XY51"/>
<comment type="subcellular location">
    <subcellularLocation>
        <location evidence="1">Nucleus</location>
    </subcellularLocation>
</comment>
<dbReference type="PANTHER" id="PTHR10880">
    <property type="entry name" value="MORTALITY FACTOR 4-LIKE PROTEIN"/>
    <property type="match status" value="1"/>
</dbReference>
<reference evidence="9 10" key="1">
    <citation type="submission" date="2013-11" db="EMBL/GenBank/DDBJ databases">
        <title>Draft genome of the bovine lungworm Dictyocaulus viviparus.</title>
        <authorList>
            <person name="Mitreva M."/>
        </authorList>
    </citation>
    <scope>NUCLEOTIDE SEQUENCE [LARGE SCALE GENOMIC DNA]</scope>
    <source>
        <strain evidence="9 10">HannoverDv2000</strain>
    </source>
</reference>
<gene>
    <name evidence="9" type="ORF">DICVIV_05233</name>
</gene>
<dbReference type="PANTHER" id="PTHR10880:SF48">
    <property type="entry name" value="MORTALITY FACTOR 4 LIKE 2"/>
    <property type="match status" value="1"/>
</dbReference>
<dbReference type="SUPFAM" id="SSF54160">
    <property type="entry name" value="Chromo domain-like"/>
    <property type="match status" value="1"/>
</dbReference>